<name>A0A6A4H160_9AGAR</name>
<sequence length="344" mass="38566">MESLDANPRLGSYVGYLDLELPFPFAGNVDQWELLYTFTAEIVQRLSNLHTVFLQHIIWDSISLPLREVLSHMFEAPSLTRIYFHSFSIQKFSQLASLLSQMKHLKRLEVAGLICDGWDVPNALISPGPLSESGLEGTGPPSRFIRLNHLLLYSNPAASWFLTNSCPFALQNLESLELRRMWSTSEYEMAVSMVQRFGGSLRKLVLQLSNLVGPSIIHLGHTPNLNNAELIMVDHTESNAPAPWLQSLFEPLLNSDRRRHPLQCLKIRLICVGHADVLGTPQLDQWTAFDAVLKNPEFASLEKVLLNIAIFVGSIPNDATQLLSGKLPFLKNSGKLKVNIQCDT</sequence>
<evidence type="ECO:0000313" key="2">
    <source>
        <dbReference type="Proteomes" id="UP000799118"/>
    </source>
</evidence>
<protein>
    <recommendedName>
        <fullName evidence="3">F-box domain-containing protein</fullName>
    </recommendedName>
</protein>
<dbReference type="EMBL" id="ML769637">
    <property type="protein sequence ID" value="KAE9391075.1"/>
    <property type="molecule type" value="Genomic_DNA"/>
</dbReference>
<dbReference type="AlphaFoldDB" id="A0A6A4H160"/>
<organism evidence="1 2">
    <name type="scientific">Gymnopus androsaceus JB14</name>
    <dbReference type="NCBI Taxonomy" id="1447944"/>
    <lineage>
        <taxon>Eukaryota</taxon>
        <taxon>Fungi</taxon>
        <taxon>Dikarya</taxon>
        <taxon>Basidiomycota</taxon>
        <taxon>Agaricomycotina</taxon>
        <taxon>Agaricomycetes</taxon>
        <taxon>Agaricomycetidae</taxon>
        <taxon>Agaricales</taxon>
        <taxon>Marasmiineae</taxon>
        <taxon>Omphalotaceae</taxon>
        <taxon>Gymnopus</taxon>
    </lineage>
</organism>
<accession>A0A6A4H160</accession>
<evidence type="ECO:0008006" key="3">
    <source>
        <dbReference type="Google" id="ProtNLM"/>
    </source>
</evidence>
<keyword evidence="2" id="KW-1185">Reference proteome</keyword>
<dbReference type="Proteomes" id="UP000799118">
    <property type="component" value="Unassembled WGS sequence"/>
</dbReference>
<gene>
    <name evidence="1" type="ORF">BT96DRAFT_1024271</name>
</gene>
<proteinExistence type="predicted"/>
<reference evidence="1" key="1">
    <citation type="journal article" date="2019" name="Environ. Microbiol.">
        <title>Fungal ecological strategies reflected in gene transcription - a case study of two litter decomposers.</title>
        <authorList>
            <person name="Barbi F."/>
            <person name="Kohler A."/>
            <person name="Barry K."/>
            <person name="Baskaran P."/>
            <person name="Daum C."/>
            <person name="Fauchery L."/>
            <person name="Ihrmark K."/>
            <person name="Kuo A."/>
            <person name="LaButti K."/>
            <person name="Lipzen A."/>
            <person name="Morin E."/>
            <person name="Grigoriev I.V."/>
            <person name="Henrissat B."/>
            <person name="Lindahl B."/>
            <person name="Martin F."/>
        </authorList>
    </citation>
    <scope>NUCLEOTIDE SEQUENCE</scope>
    <source>
        <strain evidence="1">JB14</strain>
    </source>
</reference>
<dbReference type="SUPFAM" id="SSF52047">
    <property type="entry name" value="RNI-like"/>
    <property type="match status" value="1"/>
</dbReference>
<evidence type="ECO:0000313" key="1">
    <source>
        <dbReference type="EMBL" id="KAE9391075.1"/>
    </source>
</evidence>